<evidence type="ECO:0000313" key="2">
    <source>
        <dbReference type="Proteomes" id="UP000095727"/>
    </source>
</evidence>
<dbReference type="AlphaFoldDB" id="A0A173R6Q3"/>
<gene>
    <name evidence="1" type="ORF">ERS852574_00350</name>
</gene>
<evidence type="ECO:0008006" key="3">
    <source>
        <dbReference type="Google" id="ProtNLM"/>
    </source>
</evidence>
<reference evidence="1 2" key="1">
    <citation type="submission" date="2015-09" db="EMBL/GenBank/DDBJ databases">
        <authorList>
            <consortium name="Pathogen Informatics"/>
        </authorList>
    </citation>
    <scope>NUCLEOTIDE SEQUENCE [LARGE SCALE GENOMIC DNA]</scope>
    <source>
        <strain evidence="1 2">2789STDY5834962</strain>
    </source>
</reference>
<dbReference type="Pfam" id="PF18941">
    <property type="entry name" value="DUF5688"/>
    <property type="match status" value="2"/>
</dbReference>
<evidence type="ECO:0000313" key="1">
    <source>
        <dbReference type="EMBL" id="CUM73446.1"/>
    </source>
</evidence>
<dbReference type="Proteomes" id="UP000095727">
    <property type="component" value="Unassembled WGS sequence"/>
</dbReference>
<sequence length="277" mass="32615">MNYTEFMNAMLCEIRGQVDAQVRTELYTVTKNNGTRRTGILFKQEDSNLAPTIYLEEFYQKYLKGQQVPDLADSICSIYQEIRVKKTCDCQNLFDFNHVKEHIVYKLIRRDANEELLKQIPYEPFLDLAVVYYIQIDNTRFGSAAIQIRNEHLRYWRVEKEEIRCLAEKNTPRIYPVQIRQIVRFMYVATNEQCSLGAAVMRYPDFREKVRGMIRGDFYILPSSIHEVILVPESFGLEPERMQEMVKEINQTGVAPEEVLSDSVYYFDGEEIRIVAK</sequence>
<dbReference type="InterPro" id="IPR043743">
    <property type="entry name" value="DUF5688"/>
</dbReference>
<proteinExistence type="predicted"/>
<dbReference type="EMBL" id="CYXR01000002">
    <property type="protein sequence ID" value="CUM73446.1"/>
    <property type="molecule type" value="Genomic_DNA"/>
</dbReference>
<accession>A0A173R6Q3</accession>
<name>A0A173R6Q3_9FIRM</name>
<dbReference type="RefSeq" id="WP_055155616.1">
    <property type="nucleotide sequence ID" value="NZ_CYXR01000002.1"/>
</dbReference>
<organism evidence="1 2">
    <name type="scientific">Coprococcus comes</name>
    <dbReference type="NCBI Taxonomy" id="410072"/>
    <lineage>
        <taxon>Bacteria</taxon>
        <taxon>Bacillati</taxon>
        <taxon>Bacillota</taxon>
        <taxon>Clostridia</taxon>
        <taxon>Lachnospirales</taxon>
        <taxon>Lachnospiraceae</taxon>
        <taxon>Coprococcus</taxon>
    </lineage>
</organism>
<protein>
    <recommendedName>
        <fullName evidence="3">DUF1444 family protein</fullName>
    </recommendedName>
</protein>